<keyword evidence="2" id="KW-1185">Reference proteome</keyword>
<proteinExistence type="predicted"/>
<dbReference type="RefSeq" id="WP_212191264.1">
    <property type="nucleotide sequence ID" value="NZ_JAGTAR010000017.1"/>
</dbReference>
<dbReference type="SUPFAM" id="SSF53795">
    <property type="entry name" value="PEP carboxykinase-like"/>
    <property type="match status" value="1"/>
</dbReference>
<sequence length="300" mass="34371">MDTVYKTQQYTIGGIRFTVNLLCPLFDFDPMGGSNNFSLVRPTSLNEWTINIRLKENINHREINHIFTGADKFDTEIPYKWSVIRNGEDEGIFVEFENHHYIKEALANINIQRKEIGINICAQHLQAFSFDPFFHPLGILLLQYIIHHYGGFVIHASTVEFNNKGYLFSAVSGTGKSTMAELWRQQGATIINDDRLIILPDKEGFVAYNTPMPYYQDNYKSVRLHKAFLINQSPHNYIKKLPAIKGTMGLLGNCMQFQYDEQQVQSRLDALHAIAESCGVYECGFKPDNEIVHLITKELG</sequence>
<comment type="caution">
    <text evidence="1">The sequence shown here is derived from an EMBL/GenBank/DDBJ whole genome shotgun (WGS) entry which is preliminary data.</text>
</comment>
<protein>
    <submittedName>
        <fullName evidence="1">Uncharacterized protein</fullName>
    </submittedName>
</protein>
<name>A0A941IXR0_9BACT</name>
<gene>
    <name evidence="1" type="ORF">KDU71_12055</name>
</gene>
<evidence type="ECO:0000313" key="2">
    <source>
        <dbReference type="Proteomes" id="UP000679220"/>
    </source>
</evidence>
<evidence type="ECO:0000313" key="1">
    <source>
        <dbReference type="EMBL" id="MBR8536295.1"/>
    </source>
</evidence>
<dbReference type="InterPro" id="IPR027417">
    <property type="entry name" value="P-loop_NTPase"/>
</dbReference>
<accession>A0A941IXR0</accession>
<dbReference type="EMBL" id="JAGTAR010000017">
    <property type="protein sequence ID" value="MBR8536295.1"/>
    <property type="molecule type" value="Genomic_DNA"/>
</dbReference>
<dbReference type="Proteomes" id="UP000679220">
    <property type="component" value="Unassembled WGS sequence"/>
</dbReference>
<organism evidence="1 2">
    <name type="scientific">Carboxylicivirga sediminis</name>
    <dbReference type="NCBI Taxonomy" id="2006564"/>
    <lineage>
        <taxon>Bacteria</taxon>
        <taxon>Pseudomonadati</taxon>
        <taxon>Bacteroidota</taxon>
        <taxon>Bacteroidia</taxon>
        <taxon>Marinilabiliales</taxon>
        <taxon>Marinilabiliaceae</taxon>
        <taxon>Carboxylicivirga</taxon>
    </lineage>
</organism>
<dbReference type="Gene3D" id="3.40.50.300">
    <property type="entry name" value="P-loop containing nucleotide triphosphate hydrolases"/>
    <property type="match status" value="1"/>
</dbReference>
<reference evidence="1" key="2">
    <citation type="submission" date="2021-04" db="EMBL/GenBank/DDBJ databases">
        <authorList>
            <person name="Zhang T."/>
            <person name="Zhang Y."/>
            <person name="Lu D."/>
            <person name="Zuo D."/>
            <person name="Du Z."/>
        </authorList>
    </citation>
    <scope>NUCLEOTIDE SEQUENCE</scope>
    <source>
        <strain evidence="1">JR1</strain>
    </source>
</reference>
<reference evidence="1" key="1">
    <citation type="journal article" date="2018" name="Int. J. Syst. Evol. Microbiol.">
        <title>Carboxylicivirga sediminis sp. nov., isolated from coastal sediment.</title>
        <authorList>
            <person name="Wang F.Q."/>
            <person name="Ren L.H."/>
            <person name="Zou R.J."/>
            <person name="Sun Y.Z."/>
            <person name="Liu X.J."/>
            <person name="Jiang F."/>
            <person name="Liu L.J."/>
        </authorList>
    </citation>
    <scope>NUCLEOTIDE SEQUENCE</scope>
    <source>
        <strain evidence="1">JR1</strain>
    </source>
</reference>
<dbReference type="AlphaFoldDB" id="A0A941IXR0"/>